<dbReference type="EMBL" id="CYXP01000003">
    <property type="protein sequence ID" value="CUN03352.1"/>
    <property type="molecule type" value="Genomic_DNA"/>
</dbReference>
<evidence type="ECO:0000313" key="3">
    <source>
        <dbReference type="EMBL" id="CUN03352.1"/>
    </source>
</evidence>
<proteinExistence type="predicted"/>
<dbReference type="AlphaFoldDB" id="A0A173TKG5"/>
<evidence type="ECO:0000256" key="2">
    <source>
        <dbReference type="SAM" id="SignalP"/>
    </source>
</evidence>
<evidence type="ECO:0000313" key="4">
    <source>
        <dbReference type="Proteomes" id="UP000095591"/>
    </source>
</evidence>
<feature type="region of interest" description="Disordered" evidence="1">
    <location>
        <begin position="240"/>
        <end position="279"/>
    </location>
</feature>
<name>A0A173TKG5_PARDI</name>
<dbReference type="InterPro" id="IPR008969">
    <property type="entry name" value="CarboxyPept-like_regulatory"/>
</dbReference>
<dbReference type="Proteomes" id="UP000095591">
    <property type="component" value="Unassembled WGS sequence"/>
</dbReference>
<protein>
    <recommendedName>
        <fullName evidence="5">TonB-dependent receptor</fullName>
    </recommendedName>
</protein>
<feature type="compositionally biased region" description="Gly residues" evidence="1">
    <location>
        <begin position="764"/>
        <end position="776"/>
    </location>
</feature>
<dbReference type="SUPFAM" id="SSF49464">
    <property type="entry name" value="Carboxypeptidase regulatory domain-like"/>
    <property type="match status" value="1"/>
</dbReference>
<dbReference type="RefSeq" id="WP_057319206.1">
    <property type="nucleotide sequence ID" value="NZ_CYXP01000003.1"/>
</dbReference>
<keyword evidence="2" id="KW-0732">Signal</keyword>
<dbReference type="Pfam" id="PF13620">
    <property type="entry name" value="CarboxypepD_reg"/>
    <property type="match status" value="1"/>
</dbReference>
<reference evidence="3 4" key="1">
    <citation type="submission" date="2015-09" db="EMBL/GenBank/DDBJ databases">
        <authorList>
            <consortium name="Pathogen Informatics"/>
        </authorList>
    </citation>
    <scope>NUCLEOTIDE SEQUENCE [LARGE SCALE GENOMIC DNA]</scope>
    <source>
        <strain evidence="3 4">2789STDY5608872</strain>
    </source>
</reference>
<accession>A0A173TKG5</accession>
<dbReference type="Gene3D" id="2.60.40.1120">
    <property type="entry name" value="Carboxypeptidase-like, regulatory domain"/>
    <property type="match status" value="1"/>
</dbReference>
<feature type="signal peptide" evidence="2">
    <location>
        <begin position="1"/>
        <end position="23"/>
    </location>
</feature>
<feature type="chain" id="PRO_5008012407" description="TonB-dependent receptor" evidence="2">
    <location>
        <begin position="24"/>
        <end position="776"/>
    </location>
</feature>
<feature type="region of interest" description="Disordered" evidence="1">
    <location>
        <begin position="754"/>
        <end position="776"/>
    </location>
</feature>
<evidence type="ECO:0000256" key="1">
    <source>
        <dbReference type="SAM" id="MobiDB-lite"/>
    </source>
</evidence>
<sequence length="776" mass="82230">MRTITKLQTLLVLFLTTAMVCFMGCKDDDDDVPTPDGGGTVATYAISGTVMDASNNPMAGVSVALSGAQSLSATTGSDGTYSFDLKSTPGSYKIAFKSEGYADRSYDVDVKKIESGVGQYVVNAVMVKGTTPDTPKEYKKAKYNLSVSIEDVVGKAISTSSLSVVVKYGDKEIAKENKPNFKVSDVTPGIYDVVATASGYTKAVAKVVVSAVPDQEKKEGEGDTFDVEYPAIIVMNVAPSIPVDPDDPSKPTDPSDPSDPSKPTDPSDPSDPSKPTDPLKATYIVSGIITDLSTGADIKTAEVILMLGSEELFISKNESEFSFNIASSKVTEDAQFILSVKAAGYTSYSRTIIFKVGQSMNYVFPITLNPIGTGGNTEIDFSKYGVQVPEKEAEKVADEIKNAINAGGTEEVKVSGVTYVDENNVEQKVDVVIPANVLDNYKGADNEVQAPVIKVLNQSDAEKLTESIGVIESTTADGIKEKDEVSLVAESGKPVVIVMPASSNQTLVIERDMSAEALQSNNVTSDAGAVASVSRVYKGEPSGTVFSPALKISFDAPKDLVSSTQPMALLYATTGIDNKEIMKIDPTADPVYINGTGAEMSVAHFSKFAAGFELALAETEDISTDTTIVEKVVDYCSDGKAGNIPVVVTTTNAYVGENLQDLVGKSNVDGQVAKNAVYNRISNRLQADGYQIGTQTSLTTSVPTEADRTVASMSLKKTYTTNTYVFKFMTKGKKVEEIQVVAKKLIKIEGTPVYKQSHGHGHGDGNNAGGGIIIPD</sequence>
<gene>
    <name evidence="3" type="ORF">ERS852429_01625</name>
</gene>
<evidence type="ECO:0008006" key="5">
    <source>
        <dbReference type="Google" id="ProtNLM"/>
    </source>
</evidence>
<organism evidence="3 4">
    <name type="scientific">Parabacteroides distasonis</name>
    <dbReference type="NCBI Taxonomy" id="823"/>
    <lineage>
        <taxon>Bacteria</taxon>
        <taxon>Pseudomonadati</taxon>
        <taxon>Bacteroidota</taxon>
        <taxon>Bacteroidia</taxon>
        <taxon>Bacteroidales</taxon>
        <taxon>Tannerellaceae</taxon>
        <taxon>Parabacteroides</taxon>
    </lineage>
</organism>